<sequence length="255" mass="28315">MLGQPNSPLTALDGLTLAPRQDSPIWQQIYNHILGRIESGELSPGEQLPGENHMAARLGVTRVTLRCALQQLQKEGHLTARKGVGIFVRSPPAVFSIRDGRSFRENIDTHSRSIATITRLLARDQADQTSAHMLGVAAGSAIIRLRRVRLLGEQPIYVNDKYFPAHRFPDFEDAYGERQSVSDVFRAHGIDTFRRAETRISGGFASPEEAEILQLTPGTPVFRVNARNTDRAKATIEWTRGCWPLTSVEFVFGAS</sequence>
<dbReference type="OrthoDB" id="5454556at2"/>
<dbReference type="InterPro" id="IPR036388">
    <property type="entry name" value="WH-like_DNA-bd_sf"/>
</dbReference>
<dbReference type="InterPro" id="IPR050679">
    <property type="entry name" value="Bact_HTH_transcr_reg"/>
</dbReference>
<dbReference type="GO" id="GO:0003677">
    <property type="term" value="F:DNA binding"/>
    <property type="evidence" value="ECO:0007669"/>
    <property type="project" value="UniProtKB-KW"/>
</dbReference>
<dbReference type="Pfam" id="PF00392">
    <property type="entry name" value="GntR"/>
    <property type="match status" value="1"/>
</dbReference>
<keyword evidence="6" id="KW-1185">Reference proteome</keyword>
<dbReference type="GO" id="GO:0003700">
    <property type="term" value="F:DNA-binding transcription factor activity"/>
    <property type="evidence" value="ECO:0007669"/>
    <property type="project" value="InterPro"/>
</dbReference>
<reference evidence="5 6" key="1">
    <citation type="submission" date="2017-08" db="EMBL/GenBank/DDBJ databases">
        <title>Multipartite genome sequences of Sinorhizobium species nodulating soybeans.</title>
        <authorList>
            <person name="Tian C.F."/>
        </authorList>
    </citation>
    <scope>NUCLEOTIDE SEQUENCE [LARGE SCALE GENOMIC DNA]</scope>
    <source>
        <strain evidence="5 6">CCBAU 05684</strain>
        <plasmid evidence="6">psj05684b</plasmid>
    </source>
</reference>
<proteinExistence type="predicted"/>
<dbReference type="InterPro" id="IPR011663">
    <property type="entry name" value="UTRA"/>
</dbReference>
<geneLocation type="plasmid" evidence="6">
    <name>psj05684b</name>
</geneLocation>
<dbReference type="KEGG" id="esj:SJ05684_b59280"/>
<evidence type="ECO:0000259" key="4">
    <source>
        <dbReference type="PROSITE" id="PS50949"/>
    </source>
</evidence>
<gene>
    <name evidence="5" type="ORF">SJ05684_b59280</name>
</gene>
<dbReference type="CDD" id="cd07377">
    <property type="entry name" value="WHTH_GntR"/>
    <property type="match status" value="1"/>
</dbReference>
<dbReference type="PROSITE" id="PS50949">
    <property type="entry name" value="HTH_GNTR"/>
    <property type="match status" value="1"/>
</dbReference>
<dbReference type="PRINTS" id="PR00035">
    <property type="entry name" value="HTHGNTR"/>
</dbReference>
<dbReference type="EMBL" id="CP023068">
    <property type="protein sequence ID" value="ASY66910.1"/>
    <property type="molecule type" value="Genomic_DNA"/>
</dbReference>
<accession>A0A249PLU6</accession>
<dbReference type="SMART" id="SM00345">
    <property type="entry name" value="HTH_GNTR"/>
    <property type="match status" value="1"/>
</dbReference>
<organism evidence="5 6">
    <name type="scientific">Sinorhizobium sojae CCBAU 05684</name>
    <dbReference type="NCBI Taxonomy" id="716928"/>
    <lineage>
        <taxon>Bacteria</taxon>
        <taxon>Pseudomonadati</taxon>
        <taxon>Pseudomonadota</taxon>
        <taxon>Alphaproteobacteria</taxon>
        <taxon>Hyphomicrobiales</taxon>
        <taxon>Rhizobiaceae</taxon>
        <taxon>Sinorhizobium/Ensifer group</taxon>
        <taxon>Sinorhizobium</taxon>
    </lineage>
</organism>
<dbReference type="Gene3D" id="1.10.10.10">
    <property type="entry name" value="Winged helix-like DNA-binding domain superfamily/Winged helix DNA-binding domain"/>
    <property type="match status" value="1"/>
</dbReference>
<dbReference type="InterPro" id="IPR028978">
    <property type="entry name" value="Chorismate_lyase_/UTRA_dom_sf"/>
</dbReference>
<evidence type="ECO:0000256" key="2">
    <source>
        <dbReference type="ARBA" id="ARBA00023125"/>
    </source>
</evidence>
<dbReference type="RefSeq" id="WP_050980022.1">
    <property type="nucleotide sequence ID" value="NZ_AJQT01000056.1"/>
</dbReference>
<dbReference type="InterPro" id="IPR000524">
    <property type="entry name" value="Tscrpt_reg_HTH_GntR"/>
</dbReference>
<dbReference type="Pfam" id="PF07702">
    <property type="entry name" value="UTRA"/>
    <property type="match status" value="1"/>
</dbReference>
<dbReference type="SMART" id="SM00866">
    <property type="entry name" value="UTRA"/>
    <property type="match status" value="1"/>
</dbReference>
<dbReference type="PANTHER" id="PTHR44846">
    <property type="entry name" value="MANNOSYL-D-GLYCERATE TRANSPORT/METABOLISM SYSTEM REPRESSOR MNGR-RELATED"/>
    <property type="match status" value="1"/>
</dbReference>
<evidence type="ECO:0000313" key="6">
    <source>
        <dbReference type="Proteomes" id="UP000217211"/>
    </source>
</evidence>
<evidence type="ECO:0000256" key="3">
    <source>
        <dbReference type="ARBA" id="ARBA00023163"/>
    </source>
</evidence>
<dbReference type="GO" id="GO:0045892">
    <property type="term" value="P:negative regulation of DNA-templated transcription"/>
    <property type="evidence" value="ECO:0007669"/>
    <property type="project" value="TreeGrafter"/>
</dbReference>
<evidence type="ECO:0000256" key="1">
    <source>
        <dbReference type="ARBA" id="ARBA00023015"/>
    </source>
</evidence>
<keyword evidence="3" id="KW-0804">Transcription</keyword>
<protein>
    <submittedName>
        <fullName evidence="5">Transcriptional regulator PhnF</fullName>
    </submittedName>
</protein>
<dbReference type="SUPFAM" id="SSF64288">
    <property type="entry name" value="Chorismate lyase-like"/>
    <property type="match status" value="1"/>
</dbReference>
<keyword evidence="2" id="KW-0238">DNA-binding</keyword>
<dbReference type="AlphaFoldDB" id="A0A249PLU6"/>
<dbReference type="Proteomes" id="UP000217211">
    <property type="component" value="Plasmid pSJ05684b"/>
</dbReference>
<dbReference type="SUPFAM" id="SSF46785">
    <property type="entry name" value="Winged helix' DNA-binding domain"/>
    <property type="match status" value="1"/>
</dbReference>
<evidence type="ECO:0000313" key="5">
    <source>
        <dbReference type="EMBL" id="ASY66910.1"/>
    </source>
</evidence>
<dbReference type="InterPro" id="IPR036390">
    <property type="entry name" value="WH_DNA-bd_sf"/>
</dbReference>
<keyword evidence="1" id="KW-0805">Transcription regulation</keyword>
<name>A0A249PLU6_9HYPH</name>
<dbReference type="STRING" id="716928.GCA_000261485_02959"/>
<feature type="domain" description="HTH gntR-type" evidence="4">
    <location>
        <begin position="23"/>
        <end position="91"/>
    </location>
</feature>
<dbReference type="eggNOG" id="COG2188">
    <property type="taxonomic scope" value="Bacteria"/>
</dbReference>
<dbReference type="PANTHER" id="PTHR44846:SF1">
    <property type="entry name" value="MANNOSYL-D-GLYCERATE TRANSPORT_METABOLISM SYSTEM REPRESSOR MNGR-RELATED"/>
    <property type="match status" value="1"/>
</dbReference>
<dbReference type="Gene3D" id="3.40.1410.10">
    <property type="entry name" value="Chorismate lyase-like"/>
    <property type="match status" value="1"/>
</dbReference>
<keyword evidence="5" id="KW-0614">Plasmid</keyword>